<dbReference type="SUPFAM" id="SSF52172">
    <property type="entry name" value="CheY-like"/>
    <property type="match status" value="1"/>
</dbReference>
<dbReference type="RefSeq" id="WP_133540261.1">
    <property type="nucleotide sequence ID" value="NZ_SNXI01000014.1"/>
</dbReference>
<dbReference type="AlphaFoldDB" id="A0A4R6P054"/>
<evidence type="ECO:0000256" key="2">
    <source>
        <dbReference type="PROSITE-ProRule" id="PRU00169"/>
    </source>
</evidence>
<dbReference type="Gene3D" id="3.60.40.10">
    <property type="entry name" value="PPM-type phosphatase domain"/>
    <property type="match status" value="1"/>
</dbReference>
<dbReference type="Gene3D" id="3.40.50.2300">
    <property type="match status" value="1"/>
</dbReference>
<dbReference type="InterPro" id="IPR036457">
    <property type="entry name" value="PPM-type-like_dom_sf"/>
</dbReference>
<gene>
    <name evidence="4" type="ORF">DEU29_11460</name>
</gene>
<evidence type="ECO:0000256" key="1">
    <source>
        <dbReference type="ARBA" id="ARBA00022801"/>
    </source>
</evidence>
<sequence>MKILVVDDQKANQIMLEGLLTGMGHSVVCVDNGQRALEVFNSVQPQIVLLDVMMPVLNGFETAPRLKELSGNVHLPIIFITALDAKDTLLRCLQVGGDDFLSVPFEPVVLQAKISAHGRVRELSYSLAQKNKTLNWHSNRMEREQSVVQHMLHNALRENELNKPYIKSYLRSVSTFNGDLCLGKEGPFGNYYLFLGDFTGHGLAPATGTLPLSQAFFGMASRGLSVSDMAAEFNQRLLNLLPDDMFCAALIIELSPGGERLTCWNGGIPDALVINSSGEVQHHIPSRHMALGILSTEDFDNQVEHLFVSQDHSVIAFTDGVVEMQLADKAMLGEAGFTQMVSRAWQCDPEQAFENVCQQLKQMMDANQQIHDDLSLVVLDCKRNAPVDSKQSTEHNHLPFTLSVTIGKREVEKLDPMQQLVDSLGKLEALKSHKTTLYLLFAECFNNILDHNVLQLDSDMKEVLGFERYYVERQQRLRQNQDFAIQIDIHYTPVEERISFAISSNGECPFPVDRTGESVATNEQLFGRGLELVKNFADKVEWREQGRILFVDYDLSRPPA</sequence>
<evidence type="ECO:0000313" key="4">
    <source>
        <dbReference type="EMBL" id="TDP31014.1"/>
    </source>
</evidence>
<accession>A0A4R6P054</accession>
<dbReference type="SMART" id="SM00448">
    <property type="entry name" value="REC"/>
    <property type="match status" value="1"/>
</dbReference>
<dbReference type="InterPro" id="IPR011006">
    <property type="entry name" value="CheY-like_superfamily"/>
</dbReference>
<dbReference type="Pfam" id="PF07228">
    <property type="entry name" value="SpoIIE"/>
    <property type="match status" value="1"/>
</dbReference>
<evidence type="ECO:0000313" key="5">
    <source>
        <dbReference type="Proteomes" id="UP000295531"/>
    </source>
</evidence>
<dbReference type="PANTHER" id="PTHR43156:SF2">
    <property type="entry name" value="STAGE II SPORULATION PROTEIN E"/>
    <property type="match status" value="1"/>
</dbReference>
<dbReference type="PANTHER" id="PTHR43156">
    <property type="entry name" value="STAGE II SPORULATION PROTEIN E-RELATED"/>
    <property type="match status" value="1"/>
</dbReference>
<dbReference type="GO" id="GO:0000160">
    <property type="term" value="P:phosphorelay signal transduction system"/>
    <property type="evidence" value="ECO:0007669"/>
    <property type="project" value="InterPro"/>
</dbReference>
<protein>
    <submittedName>
        <fullName evidence="4">Response regulator receiver domain-containing protein</fullName>
    </submittedName>
</protein>
<name>A0A4R6P054_9GAMM</name>
<keyword evidence="1" id="KW-0378">Hydrolase</keyword>
<dbReference type="InterPro" id="IPR001789">
    <property type="entry name" value="Sig_transdc_resp-reg_receiver"/>
</dbReference>
<dbReference type="Pfam" id="PF00072">
    <property type="entry name" value="Response_reg"/>
    <property type="match status" value="1"/>
</dbReference>
<dbReference type="PROSITE" id="PS50110">
    <property type="entry name" value="RESPONSE_REGULATORY"/>
    <property type="match status" value="1"/>
</dbReference>
<dbReference type="InterPro" id="IPR052016">
    <property type="entry name" value="Bact_Sigma-Reg"/>
</dbReference>
<feature type="modified residue" description="4-aspartylphosphate" evidence="2">
    <location>
        <position position="51"/>
    </location>
</feature>
<comment type="caution">
    <text evidence="4">The sequence shown here is derived from an EMBL/GenBank/DDBJ whole genome shotgun (WGS) entry which is preliminary data.</text>
</comment>
<reference evidence="4 5" key="1">
    <citation type="submission" date="2019-03" db="EMBL/GenBank/DDBJ databases">
        <title>Freshwater and sediment microbial communities from various areas in North America, analyzing microbe dynamics in response to fracking.</title>
        <authorList>
            <person name="Lamendella R."/>
        </authorList>
    </citation>
    <scope>NUCLEOTIDE SEQUENCE [LARGE SCALE GENOMIC DNA]</scope>
    <source>
        <strain evidence="4 5">18_TX</strain>
    </source>
</reference>
<dbReference type="OrthoDB" id="9811749at2"/>
<proteinExistence type="predicted"/>
<dbReference type="SMART" id="SM00331">
    <property type="entry name" value="PP2C_SIG"/>
    <property type="match status" value="1"/>
</dbReference>
<dbReference type="Proteomes" id="UP000295531">
    <property type="component" value="Unassembled WGS sequence"/>
</dbReference>
<feature type="domain" description="Response regulatory" evidence="3">
    <location>
        <begin position="2"/>
        <end position="118"/>
    </location>
</feature>
<dbReference type="GO" id="GO:0016791">
    <property type="term" value="F:phosphatase activity"/>
    <property type="evidence" value="ECO:0007669"/>
    <property type="project" value="TreeGrafter"/>
</dbReference>
<dbReference type="InterPro" id="IPR001932">
    <property type="entry name" value="PPM-type_phosphatase-like_dom"/>
</dbReference>
<dbReference type="EMBL" id="SNXI01000014">
    <property type="protein sequence ID" value="TDP31014.1"/>
    <property type="molecule type" value="Genomic_DNA"/>
</dbReference>
<keyword evidence="5" id="KW-1185">Reference proteome</keyword>
<keyword evidence="2" id="KW-0597">Phosphoprotein</keyword>
<organism evidence="4 5">
    <name type="scientific">Idiomarina aquatica</name>
    <dbReference type="NCBI Taxonomy" id="1327752"/>
    <lineage>
        <taxon>Bacteria</taxon>
        <taxon>Pseudomonadati</taxon>
        <taxon>Pseudomonadota</taxon>
        <taxon>Gammaproteobacteria</taxon>
        <taxon>Alteromonadales</taxon>
        <taxon>Idiomarinaceae</taxon>
        <taxon>Idiomarina</taxon>
    </lineage>
</organism>
<evidence type="ECO:0000259" key="3">
    <source>
        <dbReference type="PROSITE" id="PS50110"/>
    </source>
</evidence>